<dbReference type="PANTHER" id="PTHR19847">
    <property type="entry name" value="DDB1- AND CUL4-ASSOCIATED FACTOR 11"/>
    <property type="match status" value="1"/>
</dbReference>
<dbReference type="Gene3D" id="2.130.10.10">
    <property type="entry name" value="YVTN repeat-like/Quinoprotein amine dehydrogenase"/>
    <property type="match status" value="1"/>
</dbReference>
<dbReference type="InterPro" id="IPR015943">
    <property type="entry name" value="WD40/YVTN_repeat-like_dom_sf"/>
</dbReference>
<dbReference type="PANTHER" id="PTHR19847:SF27">
    <property type="entry name" value="LEC14B HOMOLOG"/>
    <property type="match status" value="1"/>
</dbReference>
<keyword evidence="2" id="KW-1185">Reference proteome</keyword>
<sequence length="167" mass="18890">MPHKWLCKDIAGRPRLPLNNAKMLAGREANHSGRSRFSSADRCHMLSKYLPFSVTLILDDTSRRVYVSQFSAGGSLFVAAFQTYIKVYDVDNEWKIRKEFSTQKTILAITDTSLSPDQRFLVYSNMTPAVYIIDMANFTTKDGLMLDLSDNGGYPFHVFSVKFSPDG</sequence>
<accession>A0A7J7DHW6</accession>
<evidence type="ECO:0000313" key="2">
    <source>
        <dbReference type="Proteomes" id="UP000593562"/>
    </source>
</evidence>
<dbReference type="GO" id="GO:0043161">
    <property type="term" value="P:proteasome-mediated ubiquitin-dependent protein catabolic process"/>
    <property type="evidence" value="ECO:0007669"/>
    <property type="project" value="TreeGrafter"/>
</dbReference>
<dbReference type="GO" id="GO:0080008">
    <property type="term" value="C:Cul4-RING E3 ubiquitin ligase complex"/>
    <property type="evidence" value="ECO:0007669"/>
    <property type="project" value="TreeGrafter"/>
</dbReference>
<dbReference type="Proteomes" id="UP000593562">
    <property type="component" value="Unassembled WGS sequence"/>
</dbReference>
<dbReference type="SUPFAM" id="SSF50969">
    <property type="entry name" value="YVTN repeat-like/Quinoprotein amine dehydrogenase"/>
    <property type="match status" value="1"/>
</dbReference>
<name>A0A7J7DHW6_TRIWF</name>
<gene>
    <name evidence="1" type="ORF">HS088_TW06G00053</name>
</gene>
<reference evidence="1 2" key="1">
    <citation type="journal article" date="2020" name="Nat. Commun.">
        <title>Genome of Tripterygium wilfordii and identification of cytochrome P450 involved in triptolide biosynthesis.</title>
        <authorList>
            <person name="Tu L."/>
            <person name="Su P."/>
            <person name="Zhang Z."/>
            <person name="Gao L."/>
            <person name="Wang J."/>
            <person name="Hu T."/>
            <person name="Zhou J."/>
            <person name="Zhang Y."/>
            <person name="Zhao Y."/>
            <person name="Liu Y."/>
            <person name="Song Y."/>
            <person name="Tong Y."/>
            <person name="Lu Y."/>
            <person name="Yang J."/>
            <person name="Xu C."/>
            <person name="Jia M."/>
            <person name="Peters R.J."/>
            <person name="Huang L."/>
            <person name="Gao W."/>
        </authorList>
    </citation>
    <scope>NUCLEOTIDE SEQUENCE [LARGE SCALE GENOMIC DNA]</scope>
    <source>
        <strain evidence="2">cv. XIE 37</strain>
        <tissue evidence="1">Leaf</tissue>
    </source>
</reference>
<dbReference type="AlphaFoldDB" id="A0A7J7DHW6"/>
<proteinExistence type="predicted"/>
<dbReference type="InterPro" id="IPR051859">
    <property type="entry name" value="DCAF"/>
</dbReference>
<dbReference type="InterPro" id="IPR011044">
    <property type="entry name" value="Quino_amine_DH_bsu"/>
</dbReference>
<organism evidence="1 2">
    <name type="scientific">Tripterygium wilfordii</name>
    <name type="common">Thunder God vine</name>
    <dbReference type="NCBI Taxonomy" id="458696"/>
    <lineage>
        <taxon>Eukaryota</taxon>
        <taxon>Viridiplantae</taxon>
        <taxon>Streptophyta</taxon>
        <taxon>Embryophyta</taxon>
        <taxon>Tracheophyta</taxon>
        <taxon>Spermatophyta</taxon>
        <taxon>Magnoliopsida</taxon>
        <taxon>eudicotyledons</taxon>
        <taxon>Gunneridae</taxon>
        <taxon>Pentapetalae</taxon>
        <taxon>rosids</taxon>
        <taxon>fabids</taxon>
        <taxon>Celastrales</taxon>
        <taxon>Celastraceae</taxon>
        <taxon>Tripterygium</taxon>
    </lineage>
</organism>
<comment type="caution">
    <text evidence="1">The sequence shown here is derived from an EMBL/GenBank/DDBJ whole genome shotgun (WGS) entry which is preliminary data.</text>
</comment>
<protein>
    <submittedName>
        <fullName evidence="1">LEC14B protein putative isoform 5</fullName>
    </submittedName>
</protein>
<dbReference type="EMBL" id="JAAARO010000006">
    <property type="protein sequence ID" value="KAF5745888.1"/>
    <property type="molecule type" value="Genomic_DNA"/>
</dbReference>
<dbReference type="InParanoid" id="A0A7J7DHW6"/>
<evidence type="ECO:0000313" key="1">
    <source>
        <dbReference type="EMBL" id="KAF5745888.1"/>
    </source>
</evidence>